<dbReference type="EMBL" id="GL870960">
    <property type="protein sequence ID" value="EGC39266.1"/>
    <property type="molecule type" value="Genomic_DNA"/>
</dbReference>
<dbReference type="RefSeq" id="XP_003284170.1">
    <property type="nucleotide sequence ID" value="XM_003284122.1"/>
</dbReference>
<dbReference type="PANTHER" id="PTHR11006">
    <property type="entry name" value="PROTEIN ARGININE N-METHYLTRANSFERASE"/>
    <property type="match status" value="1"/>
</dbReference>
<organism evidence="8 9">
    <name type="scientific">Dictyostelium purpureum</name>
    <name type="common">Slime mold</name>
    <dbReference type="NCBI Taxonomy" id="5786"/>
    <lineage>
        <taxon>Eukaryota</taxon>
        <taxon>Amoebozoa</taxon>
        <taxon>Evosea</taxon>
        <taxon>Eumycetozoa</taxon>
        <taxon>Dictyostelia</taxon>
        <taxon>Dictyosteliales</taxon>
        <taxon>Dictyosteliaceae</taxon>
        <taxon>Dictyostelium</taxon>
    </lineage>
</organism>
<dbReference type="Pfam" id="PF06325">
    <property type="entry name" value="PrmA"/>
    <property type="match status" value="1"/>
</dbReference>
<dbReference type="AlphaFoldDB" id="F0Z9T1"/>
<reference evidence="9" key="1">
    <citation type="journal article" date="2011" name="Genome Biol.">
        <title>Comparative genomics of the social amoebae Dictyostelium discoideum and Dictyostelium purpureum.</title>
        <authorList>
            <consortium name="US DOE Joint Genome Institute (JGI-PGF)"/>
            <person name="Sucgang R."/>
            <person name="Kuo A."/>
            <person name="Tian X."/>
            <person name="Salerno W."/>
            <person name="Parikh A."/>
            <person name="Feasley C.L."/>
            <person name="Dalin E."/>
            <person name="Tu H."/>
            <person name="Huang E."/>
            <person name="Barry K."/>
            <person name="Lindquist E."/>
            <person name="Shapiro H."/>
            <person name="Bruce D."/>
            <person name="Schmutz J."/>
            <person name="Salamov A."/>
            <person name="Fey P."/>
            <person name="Gaudet P."/>
            <person name="Anjard C."/>
            <person name="Babu M.M."/>
            <person name="Basu S."/>
            <person name="Bushmanova Y."/>
            <person name="van der Wel H."/>
            <person name="Katoh-Kurasawa M."/>
            <person name="Dinh C."/>
            <person name="Coutinho P.M."/>
            <person name="Saito T."/>
            <person name="Elias M."/>
            <person name="Schaap P."/>
            <person name="Kay R.R."/>
            <person name="Henrissat B."/>
            <person name="Eichinger L."/>
            <person name="Rivero F."/>
            <person name="Putnam N.H."/>
            <person name="West C.M."/>
            <person name="Loomis W.F."/>
            <person name="Chisholm R.L."/>
            <person name="Shaulsky G."/>
            <person name="Strassmann J.E."/>
            <person name="Queller D.C."/>
            <person name="Kuspa A."/>
            <person name="Grigoriev I.V."/>
        </authorList>
    </citation>
    <scope>NUCLEOTIDE SEQUENCE [LARGE SCALE GENOMIC DNA]</scope>
    <source>
        <strain evidence="9">QSDP1</strain>
    </source>
</reference>
<evidence type="ECO:0000256" key="4">
    <source>
        <dbReference type="ARBA" id="ARBA00022691"/>
    </source>
</evidence>
<evidence type="ECO:0000313" key="8">
    <source>
        <dbReference type="EMBL" id="EGC39266.1"/>
    </source>
</evidence>
<keyword evidence="2 6" id="KW-0489">Methyltransferase</keyword>
<dbReference type="GO" id="GO:0035242">
    <property type="term" value="F:protein-arginine omega-N asymmetric methyltransferase activity"/>
    <property type="evidence" value="ECO:0007669"/>
    <property type="project" value="UniProtKB-EC"/>
</dbReference>
<dbReference type="GO" id="GO:0032259">
    <property type="term" value="P:methylation"/>
    <property type="evidence" value="ECO:0007669"/>
    <property type="project" value="UniProtKB-KW"/>
</dbReference>
<accession>F0Z9T1</accession>
<dbReference type="KEGG" id="dpp:DICPUDRAFT_27193"/>
<name>F0Z9T1_DICPU</name>
<dbReference type="SUPFAM" id="SSF53335">
    <property type="entry name" value="S-adenosyl-L-methionine-dependent methyltransferases"/>
    <property type="match status" value="1"/>
</dbReference>
<dbReference type="GO" id="GO:0006355">
    <property type="term" value="P:regulation of DNA-templated transcription"/>
    <property type="evidence" value="ECO:0000318"/>
    <property type="project" value="GO_Central"/>
</dbReference>
<dbReference type="eggNOG" id="KOG1499">
    <property type="taxonomic scope" value="Eukaryota"/>
</dbReference>
<proteinExistence type="predicted"/>
<evidence type="ECO:0000256" key="3">
    <source>
        <dbReference type="ARBA" id="ARBA00022679"/>
    </source>
</evidence>
<dbReference type="EC" id="2.1.1.319" evidence="1"/>
<dbReference type="InterPro" id="IPR055135">
    <property type="entry name" value="PRMT_dom"/>
</dbReference>
<dbReference type="GeneID" id="10510075"/>
<keyword evidence="9" id="KW-1185">Reference proteome</keyword>
<dbReference type="InterPro" id="IPR029063">
    <property type="entry name" value="SAM-dependent_MTases_sf"/>
</dbReference>
<keyword evidence="4 6" id="KW-0949">S-adenosyl-L-methionine</keyword>
<protein>
    <recommendedName>
        <fullName evidence="1">type I protein arginine methyltransferase</fullName>
        <ecNumber evidence="1">2.1.1.319</ecNumber>
    </recommendedName>
</protein>
<evidence type="ECO:0000313" key="9">
    <source>
        <dbReference type="Proteomes" id="UP000001064"/>
    </source>
</evidence>
<dbReference type="Gene3D" id="2.70.160.11">
    <property type="entry name" value="Hnrnp arginine n-methyltransferase1"/>
    <property type="match status" value="1"/>
</dbReference>
<evidence type="ECO:0000259" key="7">
    <source>
        <dbReference type="Pfam" id="PF22528"/>
    </source>
</evidence>
<dbReference type="InterPro" id="IPR025799">
    <property type="entry name" value="Arg_MeTrfase"/>
</dbReference>
<dbReference type="GO" id="GO:0006338">
    <property type="term" value="P:chromatin remodeling"/>
    <property type="evidence" value="ECO:0000318"/>
    <property type="project" value="GO_Central"/>
</dbReference>
<dbReference type="PROSITE" id="PS51678">
    <property type="entry name" value="SAM_MT_PRMT"/>
    <property type="match status" value="1"/>
</dbReference>
<comment type="catalytic activity">
    <reaction evidence="5">
        <text>L-arginyl-[protein] + S-adenosyl-L-methionine = N(omega)-methyl-L-arginyl-[protein] + S-adenosyl-L-homocysteine + H(+)</text>
        <dbReference type="Rhea" id="RHEA:48100"/>
        <dbReference type="Rhea" id="RHEA-COMP:10532"/>
        <dbReference type="Rhea" id="RHEA-COMP:11990"/>
        <dbReference type="ChEBI" id="CHEBI:15378"/>
        <dbReference type="ChEBI" id="CHEBI:29965"/>
        <dbReference type="ChEBI" id="CHEBI:57856"/>
        <dbReference type="ChEBI" id="CHEBI:59789"/>
        <dbReference type="ChEBI" id="CHEBI:65280"/>
    </reaction>
    <physiologicalReaction direction="left-to-right" evidence="5">
        <dbReference type="Rhea" id="RHEA:48101"/>
    </physiologicalReaction>
</comment>
<evidence type="ECO:0000256" key="6">
    <source>
        <dbReference type="PROSITE-ProRule" id="PRU01015"/>
    </source>
</evidence>
<dbReference type="Proteomes" id="UP000001064">
    <property type="component" value="Unassembled WGS sequence"/>
</dbReference>
<dbReference type="CDD" id="cd02440">
    <property type="entry name" value="AdoMet_MTases"/>
    <property type="match status" value="1"/>
</dbReference>
<dbReference type="PANTHER" id="PTHR11006:SF102">
    <property type="entry name" value="PROTEIN ARGININE N-METHYLTRANSFERASE 1"/>
    <property type="match status" value="1"/>
</dbReference>
<keyword evidence="3 6" id="KW-0808">Transferase</keyword>
<evidence type="ECO:0000256" key="5">
    <source>
        <dbReference type="ARBA" id="ARBA00049303"/>
    </source>
</evidence>
<feature type="domain" description="Protein arginine N-methyltransferase" evidence="7">
    <location>
        <begin position="156"/>
        <end position="322"/>
    </location>
</feature>
<dbReference type="STRING" id="5786.F0Z9T1"/>
<dbReference type="Gene3D" id="3.40.50.150">
    <property type="entry name" value="Vaccinia Virus protein VP39"/>
    <property type="match status" value="1"/>
</dbReference>
<dbReference type="FunFam" id="3.40.50.150:FF:000003">
    <property type="entry name" value="Blast:Protein arginine N-methyltransferase 1"/>
    <property type="match status" value="1"/>
</dbReference>
<dbReference type="GO" id="GO:0042054">
    <property type="term" value="F:histone methyltransferase activity"/>
    <property type="evidence" value="ECO:0000318"/>
    <property type="project" value="GO_Central"/>
</dbReference>
<dbReference type="InParanoid" id="F0Z9T1"/>
<gene>
    <name evidence="8" type="ORF">DICPUDRAFT_27193</name>
</gene>
<dbReference type="GO" id="GO:0016274">
    <property type="term" value="F:protein-arginine N-methyltransferase activity"/>
    <property type="evidence" value="ECO:0000318"/>
    <property type="project" value="GO_Central"/>
</dbReference>
<dbReference type="FunCoup" id="F0Z9T1">
    <property type="interactions" value="3"/>
</dbReference>
<evidence type="ECO:0000256" key="1">
    <source>
        <dbReference type="ARBA" id="ARBA00011925"/>
    </source>
</evidence>
<evidence type="ECO:0000256" key="2">
    <source>
        <dbReference type="ARBA" id="ARBA00022603"/>
    </source>
</evidence>
<dbReference type="Pfam" id="PF22528">
    <property type="entry name" value="PRMT_C"/>
    <property type="match status" value="1"/>
</dbReference>
<dbReference type="OrthoDB" id="7848332at2759"/>
<dbReference type="VEuPathDB" id="AmoebaDB:DICPUDRAFT_27193"/>
<sequence>MELKNNVDDEYFESYFDLSVHELMLKDKPRTLSYKFAIELNSIDFKDKVVIDVGAGTGILSMFAAKAGAKKVYAVEGSLMATYCQMLVDSNGFSETIKVIHKRMEDITNEIEDEKVDIIISEWMGFYLFHESMLESVLYARDRYLKPKSGIMFPSRADLFLAPVNLDSYMNKKVNFWNDVYGFDFSVLANPAFESLPAPLVEHLEKDQLVLKEKTILQVDFNTVKIKELEDIIIDKIDFVFPSDKKPKEIHGFCIWFSCYFDGSKKTIELSTAPGAPETHWKQTTILMPQGIQLEGGETMTCRLQMKQDEENRRRYELNFEFPDDE</sequence>
<dbReference type="OMA" id="CIHVDYT"/>